<organism evidence="2 3">
    <name type="scientific">Liparis tanakae</name>
    <name type="common">Tanaka's snailfish</name>
    <dbReference type="NCBI Taxonomy" id="230148"/>
    <lineage>
        <taxon>Eukaryota</taxon>
        <taxon>Metazoa</taxon>
        <taxon>Chordata</taxon>
        <taxon>Craniata</taxon>
        <taxon>Vertebrata</taxon>
        <taxon>Euteleostomi</taxon>
        <taxon>Actinopterygii</taxon>
        <taxon>Neopterygii</taxon>
        <taxon>Teleostei</taxon>
        <taxon>Neoteleostei</taxon>
        <taxon>Acanthomorphata</taxon>
        <taxon>Eupercaria</taxon>
        <taxon>Perciformes</taxon>
        <taxon>Cottioidei</taxon>
        <taxon>Cottales</taxon>
        <taxon>Liparidae</taxon>
        <taxon>Liparis</taxon>
    </lineage>
</organism>
<proteinExistence type="predicted"/>
<gene>
    <name evidence="2" type="ORF">EYF80_009905</name>
</gene>
<evidence type="ECO:0000313" key="3">
    <source>
        <dbReference type="Proteomes" id="UP000314294"/>
    </source>
</evidence>
<comment type="caution">
    <text evidence="2">The sequence shown here is derived from an EMBL/GenBank/DDBJ whole genome shotgun (WGS) entry which is preliminary data.</text>
</comment>
<accession>A0A4Z2IQB3</accession>
<evidence type="ECO:0000313" key="2">
    <source>
        <dbReference type="EMBL" id="TNN79868.1"/>
    </source>
</evidence>
<protein>
    <submittedName>
        <fullName evidence="2">Uncharacterized protein</fullName>
    </submittedName>
</protein>
<dbReference type="EMBL" id="SRLO01000060">
    <property type="protein sequence ID" value="TNN79868.1"/>
    <property type="molecule type" value="Genomic_DNA"/>
</dbReference>
<feature type="region of interest" description="Disordered" evidence="1">
    <location>
        <begin position="32"/>
        <end position="58"/>
    </location>
</feature>
<dbReference type="Proteomes" id="UP000314294">
    <property type="component" value="Unassembled WGS sequence"/>
</dbReference>
<name>A0A4Z2IQB3_9TELE</name>
<keyword evidence="3" id="KW-1185">Reference proteome</keyword>
<sequence>MSGSSAGREQSIGVIGGHPAVTVESAPRSSYLSCVRRDRDPGRTPTLAEESGLKDSLHAADLGPGVKVSHVEEVQQHLGHVLVLVDDVLQRRNNPHSWGFLLLGKSGVGMIFLSCGRDHKRRQVNAMTTP</sequence>
<dbReference type="AlphaFoldDB" id="A0A4Z2IQB3"/>
<evidence type="ECO:0000256" key="1">
    <source>
        <dbReference type="SAM" id="MobiDB-lite"/>
    </source>
</evidence>
<reference evidence="2 3" key="1">
    <citation type="submission" date="2019-03" db="EMBL/GenBank/DDBJ databases">
        <title>First draft genome of Liparis tanakae, snailfish: a comprehensive survey of snailfish specific genes.</title>
        <authorList>
            <person name="Kim W."/>
            <person name="Song I."/>
            <person name="Jeong J.-H."/>
            <person name="Kim D."/>
            <person name="Kim S."/>
            <person name="Ryu S."/>
            <person name="Song J.Y."/>
            <person name="Lee S.K."/>
        </authorList>
    </citation>
    <scope>NUCLEOTIDE SEQUENCE [LARGE SCALE GENOMIC DNA]</scope>
    <source>
        <tissue evidence="2">Muscle</tissue>
    </source>
</reference>